<keyword evidence="9" id="KW-0961">Cell wall biogenesis/degradation</keyword>
<dbReference type="InterPro" id="IPR005863">
    <property type="entry name" value="UDP-N-AcMur_synth"/>
</dbReference>
<keyword evidence="1" id="KW-0963">Cytoplasm</keyword>
<dbReference type="PANTHER" id="PTHR43024">
    <property type="entry name" value="UDP-N-ACETYLMURAMOYL-TRIPEPTIDE--D-ALANYL-D-ALANINE LIGASE"/>
    <property type="match status" value="1"/>
</dbReference>
<keyword evidence="5" id="KW-0067">ATP-binding</keyword>
<keyword evidence="7" id="KW-0573">Peptidoglycan synthesis</keyword>
<organism evidence="14">
    <name type="scientific">freshwater metagenome</name>
    <dbReference type="NCBI Taxonomy" id="449393"/>
    <lineage>
        <taxon>unclassified sequences</taxon>
        <taxon>metagenomes</taxon>
        <taxon>ecological metagenomes</taxon>
    </lineage>
</organism>
<dbReference type="Gene3D" id="3.90.190.20">
    <property type="entry name" value="Mur ligase, C-terminal domain"/>
    <property type="match status" value="1"/>
</dbReference>
<dbReference type="GO" id="GO:0047480">
    <property type="term" value="F:UDP-N-acetylmuramoyl-tripeptide-D-alanyl-D-alanine ligase activity"/>
    <property type="evidence" value="ECO:0007669"/>
    <property type="project" value="InterPro"/>
</dbReference>
<evidence type="ECO:0000256" key="1">
    <source>
        <dbReference type="ARBA" id="ARBA00022490"/>
    </source>
</evidence>
<dbReference type="Gene3D" id="3.40.1190.10">
    <property type="entry name" value="Mur-like, catalytic domain"/>
    <property type="match status" value="1"/>
</dbReference>
<dbReference type="InterPro" id="IPR000713">
    <property type="entry name" value="Mur_ligase_N"/>
</dbReference>
<evidence type="ECO:0000256" key="8">
    <source>
        <dbReference type="ARBA" id="ARBA00023306"/>
    </source>
</evidence>
<evidence type="ECO:0000256" key="3">
    <source>
        <dbReference type="ARBA" id="ARBA00022618"/>
    </source>
</evidence>
<dbReference type="EMBL" id="CAEZTH010000001">
    <property type="protein sequence ID" value="CAB4554952.1"/>
    <property type="molecule type" value="Genomic_DNA"/>
</dbReference>
<feature type="domain" description="Mur ligase N-terminal catalytic" evidence="11">
    <location>
        <begin position="29"/>
        <end position="73"/>
    </location>
</feature>
<dbReference type="GO" id="GO:0009252">
    <property type="term" value="P:peptidoglycan biosynthetic process"/>
    <property type="evidence" value="ECO:0007669"/>
    <property type="project" value="UniProtKB-KW"/>
</dbReference>
<accession>A0A6J6CU07</accession>
<feature type="domain" description="Mur ligase central" evidence="13">
    <location>
        <begin position="111"/>
        <end position="298"/>
    </location>
</feature>
<evidence type="ECO:0000256" key="9">
    <source>
        <dbReference type="ARBA" id="ARBA00023316"/>
    </source>
</evidence>
<dbReference type="SUPFAM" id="SSF53623">
    <property type="entry name" value="MurD-like peptide ligases, catalytic domain"/>
    <property type="match status" value="1"/>
</dbReference>
<dbReference type="InterPro" id="IPR051046">
    <property type="entry name" value="MurCDEF_CellWall_CoF430Synth"/>
</dbReference>
<keyword evidence="2" id="KW-0436">Ligase</keyword>
<evidence type="ECO:0000256" key="6">
    <source>
        <dbReference type="ARBA" id="ARBA00022960"/>
    </source>
</evidence>
<evidence type="ECO:0000256" key="4">
    <source>
        <dbReference type="ARBA" id="ARBA00022741"/>
    </source>
</evidence>
<dbReference type="SUPFAM" id="SSF53244">
    <property type="entry name" value="MurD-like peptide ligases, peptide-binding domain"/>
    <property type="match status" value="1"/>
</dbReference>
<dbReference type="InterPro" id="IPR036615">
    <property type="entry name" value="Mur_ligase_C_dom_sf"/>
</dbReference>
<keyword evidence="6" id="KW-0133">Cell shape</keyword>
<dbReference type="Pfam" id="PF08245">
    <property type="entry name" value="Mur_ligase_M"/>
    <property type="match status" value="1"/>
</dbReference>
<dbReference type="GO" id="GO:0008360">
    <property type="term" value="P:regulation of cell shape"/>
    <property type="evidence" value="ECO:0007669"/>
    <property type="project" value="UniProtKB-KW"/>
</dbReference>
<evidence type="ECO:0000256" key="7">
    <source>
        <dbReference type="ARBA" id="ARBA00022984"/>
    </source>
</evidence>
<dbReference type="GO" id="GO:0071555">
    <property type="term" value="P:cell wall organization"/>
    <property type="evidence" value="ECO:0007669"/>
    <property type="project" value="UniProtKB-KW"/>
</dbReference>
<dbReference type="PANTHER" id="PTHR43024:SF1">
    <property type="entry name" value="UDP-N-ACETYLMURAMOYL-TRIPEPTIDE--D-ALANYL-D-ALANINE LIGASE"/>
    <property type="match status" value="1"/>
</dbReference>
<dbReference type="InterPro" id="IPR004101">
    <property type="entry name" value="Mur_ligase_C"/>
</dbReference>
<dbReference type="AlphaFoldDB" id="A0A6J6CU07"/>
<protein>
    <recommendedName>
        <fullName evidence="10">UDP-MurNAc-pentapeptide synthetase</fullName>
    </recommendedName>
</protein>
<dbReference type="NCBIfam" id="TIGR01143">
    <property type="entry name" value="murF"/>
    <property type="match status" value="1"/>
</dbReference>
<evidence type="ECO:0000259" key="11">
    <source>
        <dbReference type="Pfam" id="PF01225"/>
    </source>
</evidence>
<evidence type="ECO:0000259" key="13">
    <source>
        <dbReference type="Pfam" id="PF08245"/>
    </source>
</evidence>
<sequence>MIQLKLSDLAQILNGTLVGDPTAEVSGTVETDSKLISSGGLFFARPGEVTDGHNYVGDALARGAIAAVVQRQLPEQINQIVVENSEESLGILASWLVGQLKAKGKLKVVGITGSNGKTTTKNMLREILSRLGPTIAPIESFNNRVGAPISILRADEKTEFLVVEMGAEGIGSIEYLARMADPDIGIILKVGLAHVGEFGGIDVTAKIKSELASALRPGAKVVLNVDDSYVRDMQKLTKAEVSWFGTSAEASYRASNVTTMVDGTSYTMHWPDGDEQTIRLNILGDVHIMNALAASCAAHLLGASKQIIAEALASMQLAERWRMQRVVRADGVTVINDAYNASPDSMRAALQTLAQLGRFGSRTIAVLGHMAELGDLSVSEHDSIGRLVVRLNIDQLVVVGEKAKLIHMGASQEGSWDGESKFFLSIDEALEYLRGILSQGDTVLVKSSKSANLRVLGDQLMEAVK</sequence>
<evidence type="ECO:0000256" key="2">
    <source>
        <dbReference type="ARBA" id="ARBA00022598"/>
    </source>
</evidence>
<dbReference type="Gene3D" id="3.40.1390.10">
    <property type="entry name" value="MurE/MurF, N-terminal domain"/>
    <property type="match status" value="1"/>
</dbReference>
<name>A0A6J6CU07_9ZZZZ</name>
<evidence type="ECO:0000259" key="12">
    <source>
        <dbReference type="Pfam" id="PF02875"/>
    </source>
</evidence>
<dbReference type="GO" id="GO:0051301">
    <property type="term" value="P:cell division"/>
    <property type="evidence" value="ECO:0007669"/>
    <property type="project" value="UniProtKB-KW"/>
</dbReference>
<evidence type="ECO:0000313" key="14">
    <source>
        <dbReference type="EMBL" id="CAB4554952.1"/>
    </source>
</evidence>
<reference evidence="14" key="1">
    <citation type="submission" date="2020-05" db="EMBL/GenBank/DDBJ databases">
        <authorList>
            <person name="Chiriac C."/>
            <person name="Salcher M."/>
            <person name="Ghai R."/>
            <person name="Kavagutti S V."/>
        </authorList>
    </citation>
    <scope>NUCLEOTIDE SEQUENCE</scope>
</reference>
<dbReference type="InterPro" id="IPR035911">
    <property type="entry name" value="MurE/MurF_N"/>
</dbReference>
<dbReference type="HAMAP" id="MF_02019">
    <property type="entry name" value="MurF"/>
    <property type="match status" value="1"/>
</dbReference>
<feature type="domain" description="Mur ligase C-terminal" evidence="12">
    <location>
        <begin position="322"/>
        <end position="448"/>
    </location>
</feature>
<evidence type="ECO:0000256" key="10">
    <source>
        <dbReference type="ARBA" id="ARBA00031461"/>
    </source>
</evidence>
<dbReference type="SUPFAM" id="SSF63418">
    <property type="entry name" value="MurE/MurF N-terminal domain"/>
    <property type="match status" value="1"/>
</dbReference>
<dbReference type="InterPro" id="IPR036565">
    <property type="entry name" value="Mur-like_cat_sf"/>
</dbReference>
<dbReference type="InterPro" id="IPR013221">
    <property type="entry name" value="Mur_ligase_cen"/>
</dbReference>
<keyword evidence="4" id="KW-0547">Nucleotide-binding</keyword>
<dbReference type="Pfam" id="PF02875">
    <property type="entry name" value="Mur_ligase_C"/>
    <property type="match status" value="1"/>
</dbReference>
<proteinExistence type="inferred from homology"/>
<gene>
    <name evidence="14" type="ORF">UFOPK1639_00016</name>
</gene>
<dbReference type="Pfam" id="PF01225">
    <property type="entry name" value="Mur_ligase"/>
    <property type="match status" value="1"/>
</dbReference>
<keyword evidence="8" id="KW-0131">Cell cycle</keyword>
<evidence type="ECO:0000256" key="5">
    <source>
        <dbReference type="ARBA" id="ARBA00022840"/>
    </source>
</evidence>
<keyword evidence="3" id="KW-0132">Cell division</keyword>
<dbReference type="GO" id="GO:0005524">
    <property type="term" value="F:ATP binding"/>
    <property type="evidence" value="ECO:0007669"/>
    <property type="project" value="UniProtKB-KW"/>
</dbReference>